<keyword evidence="4" id="KW-0574">Periplasm</keyword>
<evidence type="ECO:0000256" key="2">
    <source>
        <dbReference type="ARBA" id="ARBA00022448"/>
    </source>
</evidence>
<reference evidence="6" key="1">
    <citation type="journal article" date="2020" name="mSystems">
        <title>Genome- and Community-Level Interaction Insights into Carbon Utilization and Element Cycling Functions of Hydrothermarchaeota in Hydrothermal Sediment.</title>
        <authorList>
            <person name="Zhou Z."/>
            <person name="Liu Y."/>
            <person name="Xu W."/>
            <person name="Pan J."/>
            <person name="Luo Z.H."/>
            <person name="Li M."/>
        </authorList>
    </citation>
    <scope>NUCLEOTIDE SEQUENCE [LARGE SCALE GENOMIC DNA]</scope>
    <source>
        <strain evidence="6">SpSt-123</strain>
    </source>
</reference>
<evidence type="ECO:0000256" key="1">
    <source>
        <dbReference type="ARBA" id="ARBA00004418"/>
    </source>
</evidence>
<keyword evidence="5" id="KW-0472">Membrane</keyword>
<dbReference type="GO" id="GO:0015846">
    <property type="term" value="P:polyamine transport"/>
    <property type="evidence" value="ECO:0007669"/>
    <property type="project" value="InterPro"/>
</dbReference>
<dbReference type="EMBL" id="DSDY01000037">
    <property type="protein sequence ID" value="HDS10206.1"/>
    <property type="molecule type" value="Genomic_DNA"/>
</dbReference>
<dbReference type="AlphaFoldDB" id="A0A7C1HW38"/>
<keyword evidence="3" id="KW-0732">Signal</keyword>
<dbReference type="Gene3D" id="3.40.190.10">
    <property type="entry name" value="Periplasmic binding protein-like II"/>
    <property type="match status" value="2"/>
</dbReference>
<dbReference type="PANTHER" id="PTHR30222:SF17">
    <property type="entry name" value="SPERMIDINE_PUTRESCINE-BINDING PERIPLASMIC PROTEIN"/>
    <property type="match status" value="1"/>
</dbReference>
<protein>
    <submittedName>
        <fullName evidence="6">Spermidine/putrescine ABC transporter substrate-binding protein</fullName>
    </submittedName>
</protein>
<dbReference type="InterPro" id="IPR006059">
    <property type="entry name" value="SBP"/>
</dbReference>
<dbReference type="SUPFAM" id="SSF53850">
    <property type="entry name" value="Periplasmic binding protein-like II"/>
    <property type="match status" value="1"/>
</dbReference>
<comment type="subcellular location">
    <subcellularLocation>
        <location evidence="1">Periplasm</location>
    </subcellularLocation>
</comment>
<feature type="transmembrane region" description="Helical" evidence="5">
    <location>
        <begin position="423"/>
        <end position="443"/>
    </location>
</feature>
<dbReference type="PANTHER" id="PTHR30222">
    <property type="entry name" value="SPERMIDINE/PUTRESCINE-BINDING PERIPLASMIC PROTEIN"/>
    <property type="match status" value="1"/>
</dbReference>
<organism evidence="6">
    <name type="scientific">Fervidicoccus fontis</name>
    <dbReference type="NCBI Taxonomy" id="683846"/>
    <lineage>
        <taxon>Archaea</taxon>
        <taxon>Thermoproteota</taxon>
        <taxon>Thermoprotei</taxon>
        <taxon>Fervidicoccales</taxon>
        <taxon>Fervidicoccaceae</taxon>
        <taxon>Fervidicoccus</taxon>
    </lineage>
</organism>
<evidence type="ECO:0000256" key="4">
    <source>
        <dbReference type="ARBA" id="ARBA00022764"/>
    </source>
</evidence>
<dbReference type="GO" id="GO:0019808">
    <property type="term" value="F:polyamine binding"/>
    <property type="evidence" value="ECO:0007669"/>
    <property type="project" value="InterPro"/>
</dbReference>
<dbReference type="CDD" id="cd13590">
    <property type="entry name" value="PBP2_PotD_PotF_like"/>
    <property type="match status" value="1"/>
</dbReference>
<dbReference type="Pfam" id="PF13416">
    <property type="entry name" value="SBP_bac_8"/>
    <property type="match status" value="1"/>
</dbReference>
<keyword evidence="2" id="KW-0813">Transport</keyword>
<keyword evidence="5" id="KW-1133">Transmembrane helix</keyword>
<comment type="caution">
    <text evidence="6">The sequence shown here is derived from an EMBL/GenBank/DDBJ whole genome shotgun (WGS) entry which is preliminary data.</text>
</comment>
<keyword evidence="5" id="KW-0812">Transmembrane</keyword>
<gene>
    <name evidence="6" type="ORF">ENO04_01085</name>
</gene>
<evidence type="ECO:0000313" key="6">
    <source>
        <dbReference type="EMBL" id="HDS10206.1"/>
    </source>
</evidence>
<dbReference type="GO" id="GO:0042597">
    <property type="term" value="C:periplasmic space"/>
    <property type="evidence" value="ECO:0007669"/>
    <property type="project" value="UniProtKB-SubCell"/>
</dbReference>
<sequence>MVLIFMPLLLGLCGSLILMCRESVKILYFPTICVGKNDWSRKMVTRRELLKKSLMITSLALIGKLALSDFTAQSREVRVFNYSYYIDPRVNEWFERETGIKVIYDEYESGEEALAKLQIGGGGYDVIIMPSEYLRDVINNGFVKEIDKSLVPNIAFIDESYFSNPYDPGLKYSVPYLGGTTGLGVNTVKVTENIDSWGKILEDMQFLGKYKKKISMLEEFPEVFGTVMIYLGLDPSRKENWNEETGKRVAEILIKQKPYIAGYYGASVYIPQLASEQLLIAHAWSGDVEMARRENSSISYVIPEEGALKWNDFAVIPRDARNIEEAYAWINFVTDPLISVINSVYTFYISPIKPSYLITALEKAWSQGLIEVSPETYLGNPAFNPPSSVANKLRYYTPLTQDILRIVEETRKKVLGEGVQTSLVIGGVVAAAIAAGIGGYYGLRKKKS</sequence>
<evidence type="ECO:0000256" key="5">
    <source>
        <dbReference type="SAM" id="Phobius"/>
    </source>
</evidence>
<dbReference type="InterPro" id="IPR001188">
    <property type="entry name" value="Sperm_putr-bd"/>
</dbReference>
<dbReference type="PRINTS" id="PR00909">
    <property type="entry name" value="SPERMDNBNDNG"/>
</dbReference>
<evidence type="ECO:0000256" key="3">
    <source>
        <dbReference type="ARBA" id="ARBA00022729"/>
    </source>
</evidence>
<name>A0A7C1HW38_9CREN</name>
<proteinExistence type="predicted"/>
<accession>A0A7C1HW38</accession>